<evidence type="ECO:0000256" key="8">
    <source>
        <dbReference type="ARBA" id="ARBA00023136"/>
    </source>
</evidence>
<evidence type="ECO:0000256" key="6">
    <source>
        <dbReference type="ARBA" id="ARBA00022989"/>
    </source>
</evidence>
<keyword evidence="7" id="KW-0496">Mitochondrion</keyword>
<keyword evidence="3 11" id="KW-0812">Transmembrane</keyword>
<keyword evidence="8 11" id="KW-0472">Membrane</keyword>
<evidence type="ECO:0000256" key="11">
    <source>
        <dbReference type="SAM" id="Phobius"/>
    </source>
</evidence>
<accession>A0A061BEE4</accession>
<comment type="subcellular location">
    <subcellularLocation>
        <location evidence="1">Mitochondrion inner membrane</location>
        <topology evidence="1">Multi-pass membrane protein</topology>
    </subcellularLocation>
</comment>
<dbReference type="GO" id="GO:0007005">
    <property type="term" value="P:mitochondrion organization"/>
    <property type="evidence" value="ECO:0007669"/>
    <property type="project" value="InterPro"/>
</dbReference>
<organism evidence="12">
    <name type="scientific">Cyberlindnera fabianii</name>
    <name type="common">Yeast</name>
    <name type="synonym">Hansenula fabianii</name>
    <dbReference type="NCBI Taxonomy" id="36022"/>
    <lineage>
        <taxon>Eukaryota</taxon>
        <taxon>Fungi</taxon>
        <taxon>Dikarya</taxon>
        <taxon>Ascomycota</taxon>
        <taxon>Saccharomycotina</taxon>
        <taxon>Saccharomycetes</taxon>
        <taxon>Phaffomycetales</taxon>
        <taxon>Phaffomycetaceae</taxon>
        <taxon>Cyberlindnera</taxon>
    </lineage>
</organism>
<dbReference type="Pfam" id="PF08118">
    <property type="entry name" value="MDM31_MDM32"/>
    <property type="match status" value="2"/>
</dbReference>
<evidence type="ECO:0000256" key="9">
    <source>
        <dbReference type="ARBA" id="ARBA00025191"/>
    </source>
</evidence>
<evidence type="ECO:0000313" key="12">
    <source>
        <dbReference type="EMBL" id="CDR45328.1"/>
    </source>
</evidence>
<proteinExistence type="inferred from homology"/>
<dbReference type="PhylomeDB" id="A0A061BEE4"/>
<evidence type="ECO:0000256" key="4">
    <source>
        <dbReference type="ARBA" id="ARBA00022792"/>
    </source>
</evidence>
<dbReference type="GO" id="GO:0005743">
    <property type="term" value="C:mitochondrial inner membrane"/>
    <property type="evidence" value="ECO:0007669"/>
    <property type="project" value="UniProtKB-SubCell"/>
</dbReference>
<dbReference type="InterPro" id="IPR012571">
    <property type="entry name" value="Mdm31/Mdm32"/>
</dbReference>
<comment type="similarity">
    <text evidence="2">Belongs to the MDM31/MDM32 family.</text>
</comment>
<dbReference type="VEuPathDB" id="FungiDB:BON22_1191"/>
<dbReference type="EMBL" id="LK052902">
    <property type="protein sequence ID" value="CDR45328.1"/>
    <property type="molecule type" value="Genomic_DNA"/>
</dbReference>
<feature type="transmembrane region" description="Helical" evidence="11">
    <location>
        <begin position="119"/>
        <end position="144"/>
    </location>
</feature>
<evidence type="ECO:0000256" key="7">
    <source>
        <dbReference type="ARBA" id="ARBA00023128"/>
    </source>
</evidence>
<evidence type="ECO:0000256" key="5">
    <source>
        <dbReference type="ARBA" id="ARBA00022946"/>
    </source>
</evidence>
<dbReference type="OrthoDB" id="17678at2759"/>
<comment type="function">
    <text evidence="9">Involved in the organization of the mitochondrial membranes and the global structure of the mitochondria. Also required for mitochondrial distribution and mobility as well as for the maintenance of mitochondrial DNA nucleoids structures.</text>
</comment>
<dbReference type="PANTHER" id="PTHR31068:SF1">
    <property type="entry name" value="MITOCHONDRIAL DISTRIBUTION AND MORPHOLOGY PROTEIN 32"/>
    <property type="match status" value="1"/>
</dbReference>
<keyword evidence="5" id="KW-0809">Transit peptide</keyword>
<keyword evidence="4" id="KW-0999">Mitochondrion inner membrane</keyword>
<dbReference type="AlphaFoldDB" id="A0A061BEE4"/>
<reference evidence="12" key="1">
    <citation type="journal article" date="2014" name="Genome Announc.">
        <title>Genome sequence of the yeast Cyberlindnera fabianii (Hansenula fabianii).</title>
        <authorList>
            <person name="Freel K.C."/>
            <person name="Sarilar V."/>
            <person name="Neuveglise C."/>
            <person name="Devillers H."/>
            <person name="Friedrich A."/>
            <person name="Schacherer J."/>
        </authorList>
    </citation>
    <scope>NUCLEOTIDE SEQUENCE</scope>
    <source>
        <strain evidence="12">YJS4271</strain>
    </source>
</reference>
<evidence type="ECO:0000256" key="3">
    <source>
        <dbReference type="ARBA" id="ARBA00022692"/>
    </source>
</evidence>
<dbReference type="PANTHER" id="PTHR31068">
    <property type="entry name" value="MITOCHONDRIAL DISTRIBUTION AND MORPHOLOGY PROTEIN 31"/>
    <property type="match status" value="1"/>
</dbReference>
<keyword evidence="6 11" id="KW-1133">Transmembrane helix</keyword>
<protein>
    <recommendedName>
        <fullName evidence="10">Mitochondrial distribution and morphology protein 32</fullName>
    </recommendedName>
</protein>
<gene>
    <name evidence="12" type="ORF">CYFA0S_17e01706g</name>
</gene>
<name>A0A061BEE4_CYBFA</name>
<evidence type="ECO:0000256" key="2">
    <source>
        <dbReference type="ARBA" id="ARBA00005687"/>
    </source>
</evidence>
<evidence type="ECO:0000256" key="10">
    <source>
        <dbReference type="ARBA" id="ARBA00040573"/>
    </source>
</evidence>
<dbReference type="GO" id="GO:0000001">
    <property type="term" value="P:mitochondrion inheritance"/>
    <property type="evidence" value="ECO:0007669"/>
    <property type="project" value="InterPro"/>
</dbReference>
<sequence>MTTLRSLHITKTSIVRPSAIRLLYREYSDTTNNTGSAASSKHIVFRDLNYIQKPVSKITPTPLTSQSTALSTTSVPTALTTKETLLSEATGSWQRFAIRSKWLLLKSYRPFNVDDFSAFFSWFILSHIIWIIVGTTTFFSLLFLGLNSLFTRELVGNAMGKLLMWMNPSFRILFEDAVVPGWKDGMIEFKKVKIETVDEHGLQLKLDVESIKLTLSFTKWKDLKGIVENVEIQGLTGVIDRRNVNPDTPEVDWFENKGYEIESLRIVDSMVHVYQPDSDEPLKIALYNCEIPKVRVRWLLLDVLNAVDISGSLNGSLFTIHKRQHQLAYVTDVENDVNPWKKIMRYRLDPIELSSIGINTTMFNWLVGGKVDILADIMPPADDDDDKNTKYAVLDFKFQFHDLKAILPTTPPTLSDGQEIITLDELKPIVAYVNNKRAEGETASPIPPLCFRIVKRVDELENVSTLRESKLPDAIATELYIDLIKHVQEHEIEQRNQRIAMWSKTIASQLLVVGLGAMA</sequence>
<evidence type="ECO:0000256" key="1">
    <source>
        <dbReference type="ARBA" id="ARBA00004448"/>
    </source>
</evidence>